<gene>
    <name evidence="7" type="ORF">ABW99_13700</name>
</gene>
<dbReference type="InterPro" id="IPR006260">
    <property type="entry name" value="TonB/TolA_C"/>
</dbReference>
<protein>
    <recommendedName>
        <fullName evidence="9">Energy transducer TonB</fullName>
    </recommendedName>
</protein>
<keyword evidence="2 6" id="KW-0812">Transmembrane</keyword>
<dbReference type="Gene3D" id="3.30.1150.10">
    <property type="match status" value="1"/>
</dbReference>
<keyword evidence="8" id="KW-1185">Reference proteome</keyword>
<organism evidence="7 8">
    <name type="scientific">Pandoraea thiooxydans</name>
    <dbReference type="NCBI Taxonomy" id="445709"/>
    <lineage>
        <taxon>Bacteria</taxon>
        <taxon>Pseudomonadati</taxon>
        <taxon>Pseudomonadota</taxon>
        <taxon>Betaproteobacteria</taxon>
        <taxon>Burkholderiales</taxon>
        <taxon>Burkholderiaceae</taxon>
        <taxon>Pandoraea</taxon>
    </lineage>
</organism>
<reference evidence="8" key="1">
    <citation type="submission" date="2015-06" db="EMBL/GenBank/DDBJ databases">
        <authorList>
            <person name="Lim Y.L."/>
            <person name="Ee R."/>
            <person name="Yong D."/>
            <person name="How K.Y."/>
            <person name="Yin W.F."/>
            <person name="Chan K.G."/>
        </authorList>
    </citation>
    <scope>NUCLEOTIDE SEQUENCE [LARGE SCALE GENOMIC DNA]</scope>
    <source>
        <strain evidence="8">DSM 25325</strain>
    </source>
</reference>
<feature type="region of interest" description="Disordered" evidence="5">
    <location>
        <begin position="95"/>
        <end position="122"/>
    </location>
</feature>
<dbReference type="SUPFAM" id="SSF74653">
    <property type="entry name" value="TolA/TonB C-terminal domain"/>
    <property type="match status" value="1"/>
</dbReference>
<accession>A0A0G3EU53</accession>
<dbReference type="AlphaFoldDB" id="A0A0G3EU53"/>
<keyword evidence="3 6" id="KW-1133">Transmembrane helix</keyword>
<name>A0A0G3EU53_9BURK</name>
<evidence type="ECO:0000256" key="4">
    <source>
        <dbReference type="ARBA" id="ARBA00023136"/>
    </source>
</evidence>
<dbReference type="GO" id="GO:0016020">
    <property type="term" value="C:membrane"/>
    <property type="evidence" value="ECO:0007669"/>
    <property type="project" value="UniProtKB-SubCell"/>
</dbReference>
<evidence type="ECO:0008006" key="9">
    <source>
        <dbReference type="Google" id="ProtNLM"/>
    </source>
</evidence>
<feature type="region of interest" description="Disordered" evidence="5">
    <location>
        <begin position="138"/>
        <end position="161"/>
    </location>
</feature>
<dbReference type="RefSeq" id="WP_052892715.1">
    <property type="nucleotide sequence ID" value="NZ_CP011568.3"/>
</dbReference>
<evidence type="ECO:0000313" key="7">
    <source>
        <dbReference type="EMBL" id="AKJ70583.2"/>
    </source>
</evidence>
<evidence type="ECO:0000256" key="6">
    <source>
        <dbReference type="SAM" id="Phobius"/>
    </source>
</evidence>
<dbReference type="EMBL" id="CP011568">
    <property type="protein sequence ID" value="AKJ70583.2"/>
    <property type="molecule type" value="Genomic_DNA"/>
</dbReference>
<evidence type="ECO:0000256" key="1">
    <source>
        <dbReference type="ARBA" id="ARBA00004167"/>
    </source>
</evidence>
<evidence type="ECO:0000313" key="8">
    <source>
        <dbReference type="Proteomes" id="UP000036700"/>
    </source>
</evidence>
<proteinExistence type="predicted"/>
<dbReference type="NCBIfam" id="TIGR01352">
    <property type="entry name" value="tonB_Cterm"/>
    <property type="match status" value="1"/>
</dbReference>
<dbReference type="STRING" id="445709.ABW99_13700"/>
<feature type="transmembrane region" description="Helical" evidence="6">
    <location>
        <begin position="31"/>
        <end position="52"/>
    </location>
</feature>
<comment type="subcellular location">
    <subcellularLocation>
        <location evidence="1">Membrane</location>
        <topology evidence="1">Single-pass membrane protein</topology>
    </subcellularLocation>
</comment>
<sequence length="314" mass="35003">MKHVSRTQVALIPYARTQFVAFSKWVRENPLAAGLSFSVLVHALVLAVHFVAPDAFRLHSTDTPLDVVLVNAKSDNAPVNAKLVAQANLLGGGEQDKVHATTPLPARDMQQPGSRVARAEHQVSSLETLQEQLLTQMRSLSKQRPRTLPAQRENGKDERAVDQQIAKLQAVIAQNVRAYEERPKRGQITANTREVVYAEYYDALRRKIERLGTEHFPEAGGRRLYGQLIVTLNVSQDGQLGYDRNGYHVIGVEIERGSGDRELDRRAVAIVRASAPFAKFTKAMRARYDILQIVTRMTFSHHGVHAEAIQGPSH</sequence>
<dbReference type="Proteomes" id="UP000036700">
    <property type="component" value="Chromosome"/>
</dbReference>
<dbReference type="KEGG" id="ptx:ABW99_13700"/>
<keyword evidence="4 6" id="KW-0472">Membrane</keyword>
<evidence type="ECO:0000256" key="3">
    <source>
        <dbReference type="ARBA" id="ARBA00022989"/>
    </source>
</evidence>
<evidence type="ECO:0000256" key="2">
    <source>
        <dbReference type="ARBA" id="ARBA00022692"/>
    </source>
</evidence>
<evidence type="ECO:0000256" key="5">
    <source>
        <dbReference type="SAM" id="MobiDB-lite"/>
    </source>
</evidence>